<dbReference type="Pfam" id="PF00440">
    <property type="entry name" value="TetR_N"/>
    <property type="match status" value="1"/>
</dbReference>
<keyword evidence="1" id="KW-0238">DNA-binding</keyword>
<dbReference type="SUPFAM" id="SSF46689">
    <property type="entry name" value="Homeodomain-like"/>
    <property type="match status" value="1"/>
</dbReference>
<dbReference type="AlphaFoldDB" id="A0A7H2Q5J9"/>
<dbReference type="PRINTS" id="PR00455">
    <property type="entry name" value="HTHTETR"/>
</dbReference>
<dbReference type="GO" id="GO:0003677">
    <property type="term" value="F:DNA binding"/>
    <property type="evidence" value="ECO:0007669"/>
    <property type="project" value="UniProtKB-UniRule"/>
</dbReference>
<gene>
    <name evidence="2" type="ORF">IC795_12535</name>
</gene>
<protein>
    <submittedName>
        <fullName evidence="2">TetR/AcrR family transcriptional regulator</fullName>
    </submittedName>
</protein>
<reference evidence="3" key="1">
    <citation type="submission" date="2020-09" db="EMBL/GenBank/DDBJ databases">
        <title>Clinical and molecular characterization of Acinetobacter seifertii in Taiwan.</title>
        <authorList>
            <person name="Li L.-H."/>
            <person name="Yang Y.-S."/>
            <person name="Sun J.-R."/>
            <person name="Huang T.-W."/>
            <person name="Huang W.-C."/>
            <person name="Wang Y.-C."/>
            <person name="Kuo T.-H."/>
            <person name="Kuo S.-C."/>
            <person name="Chen T.-L."/>
        </authorList>
    </citation>
    <scope>NUCLEOTIDE SEQUENCE [LARGE SCALE GENOMIC DNA]</scope>
    <source>
        <strain evidence="3">AS72</strain>
    </source>
</reference>
<dbReference type="InterPro" id="IPR009057">
    <property type="entry name" value="Homeodomain-like_sf"/>
</dbReference>
<sequence>MSHLEIASKKLHVVQTAICLFTTNGFHTAGVDLIVKESEITKATFYNYFHSKEKFIEMCIAFQKSVIKDEVLSIIYSNRYYSSSDKLKEIVRLHVCLNSLYHLLLKAVFEIRVLYPQGYSMAIEYRKWLSHEIFDLIFSGEIREPKFDANMVVNLIDGLLLQVLSSNSLEERDMVVEQFFMSVG</sequence>
<evidence type="ECO:0000313" key="2">
    <source>
        <dbReference type="EMBL" id="QNX10382.1"/>
    </source>
</evidence>
<organism evidence="2 3">
    <name type="scientific">Acinetobacter seifertii</name>
    <dbReference type="NCBI Taxonomy" id="1530123"/>
    <lineage>
        <taxon>Bacteria</taxon>
        <taxon>Pseudomonadati</taxon>
        <taxon>Pseudomonadota</taxon>
        <taxon>Gammaproteobacteria</taxon>
        <taxon>Moraxellales</taxon>
        <taxon>Moraxellaceae</taxon>
        <taxon>Acinetobacter</taxon>
        <taxon>Acinetobacter calcoaceticus/baumannii complex</taxon>
    </lineage>
</organism>
<accession>A0A7H2Q5J9</accession>
<name>A0A7H2Q5J9_9GAMM</name>
<dbReference type="Gene3D" id="1.10.357.10">
    <property type="entry name" value="Tetracycline Repressor, domain 2"/>
    <property type="match status" value="1"/>
</dbReference>
<reference evidence="2 3" key="2">
    <citation type="submission" date="2020-09" db="EMBL/GenBank/DDBJ databases">
        <authorList>
            <person name="Chen F.-J."/>
            <person name="Lee Y.-T."/>
        </authorList>
    </citation>
    <scope>NUCLEOTIDE SEQUENCE [LARGE SCALE GENOMIC DNA]</scope>
    <source>
        <strain evidence="2 3">AS72</strain>
    </source>
</reference>
<evidence type="ECO:0000256" key="1">
    <source>
        <dbReference type="ARBA" id="ARBA00023125"/>
    </source>
</evidence>
<evidence type="ECO:0000313" key="3">
    <source>
        <dbReference type="Proteomes" id="UP000516745"/>
    </source>
</evidence>
<dbReference type="PROSITE" id="PS50977">
    <property type="entry name" value="HTH_TETR_2"/>
    <property type="match status" value="1"/>
</dbReference>
<dbReference type="PANTHER" id="PTHR43479:SF11">
    <property type="entry name" value="ACREF_ENVCD OPERON REPRESSOR-RELATED"/>
    <property type="match status" value="1"/>
</dbReference>
<dbReference type="Proteomes" id="UP000516745">
    <property type="component" value="Chromosome"/>
</dbReference>
<dbReference type="EMBL" id="CP061565">
    <property type="protein sequence ID" value="QNX10382.1"/>
    <property type="molecule type" value="Genomic_DNA"/>
</dbReference>
<dbReference type="PANTHER" id="PTHR43479">
    <property type="entry name" value="ACREF/ENVCD OPERON REPRESSOR-RELATED"/>
    <property type="match status" value="1"/>
</dbReference>
<dbReference type="InterPro" id="IPR050624">
    <property type="entry name" value="HTH-type_Tx_Regulator"/>
</dbReference>
<proteinExistence type="predicted"/>
<dbReference type="InterPro" id="IPR001647">
    <property type="entry name" value="HTH_TetR"/>
</dbReference>